<dbReference type="InterPro" id="IPR052384">
    <property type="entry name" value="TMTC_O-mannosyltransferase"/>
</dbReference>
<dbReference type="Pfam" id="PF12895">
    <property type="entry name" value="ANAPC3"/>
    <property type="match status" value="1"/>
</dbReference>
<name>X0TCA4_9ZZZZ</name>
<comment type="caution">
    <text evidence="2">The sequence shown here is derived from an EMBL/GenBank/DDBJ whole genome shotgun (WGS) entry which is preliminary data.</text>
</comment>
<dbReference type="InterPro" id="IPR019734">
    <property type="entry name" value="TPR_rpt"/>
</dbReference>
<sequence>MTMSKNKRRDNKKKRKAQAGRRARTSKGRIPPQAQALSLAWQNLSKGDFDGTETICKDILRLFPNNPDALYMLALVLSHKEQIQAAMKVIEKAIAVRPNHAESHWVLGLLFGKQVRFDEAIAAYQKVIELQPNFHLAYNNLGIMLQRLVRPKEAEQAF</sequence>
<dbReference type="GO" id="GO:0035269">
    <property type="term" value="P:protein O-linked glycosylation via mannose"/>
    <property type="evidence" value="ECO:0007669"/>
    <property type="project" value="TreeGrafter"/>
</dbReference>
<gene>
    <name evidence="2" type="ORF">S01H1_22703</name>
</gene>
<dbReference type="EMBL" id="BARS01012879">
    <property type="protein sequence ID" value="GAF91128.1"/>
    <property type="molecule type" value="Genomic_DNA"/>
</dbReference>
<evidence type="ECO:0000313" key="2">
    <source>
        <dbReference type="EMBL" id="GAF91128.1"/>
    </source>
</evidence>
<protein>
    <submittedName>
        <fullName evidence="2">Uncharacterized protein</fullName>
    </submittedName>
</protein>
<dbReference type="PANTHER" id="PTHR44216:SF3">
    <property type="entry name" value="PROTEIN O-MANNOSYL-TRANSFERASE TMTC2"/>
    <property type="match status" value="1"/>
</dbReference>
<dbReference type="SUPFAM" id="SSF48452">
    <property type="entry name" value="TPR-like"/>
    <property type="match status" value="1"/>
</dbReference>
<dbReference type="GO" id="GO:0005789">
    <property type="term" value="C:endoplasmic reticulum membrane"/>
    <property type="evidence" value="ECO:0007669"/>
    <property type="project" value="TreeGrafter"/>
</dbReference>
<dbReference type="InterPro" id="IPR011990">
    <property type="entry name" value="TPR-like_helical_dom_sf"/>
</dbReference>
<proteinExistence type="predicted"/>
<feature type="compositionally biased region" description="Basic residues" evidence="1">
    <location>
        <begin position="1"/>
        <end position="27"/>
    </location>
</feature>
<dbReference type="PROSITE" id="PS50005">
    <property type="entry name" value="TPR"/>
    <property type="match status" value="2"/>
</dbReference>
<evidence type="ECO:0000256" key="1">
    <source>
        <dbReference type="SAM" id="MobiDB-lite"/>
    </source>
</evidence>
<reference evidence="2" key="1">
    <citation type="journal article" date="2014" name="Front. Microbiol.">
        <title>High frequency of phylogenetically diverse reductive dehalogenase-homologous genes in deep subseafloor sedimentary metagenomes.</title>
        <authorList>
            <person name="Kawai M."/>
            <person name="Futagami T."/>
            <person name="Toyoda A."/>
            <person name="Takaki Y."/>
            <person name="Nishi S."/>
            <person name="Hori S."/>
            <person name="Arai W."/>
            <person name="Tsubouchi T."/>
            <person name="Morono Y."/>
            <person name="Uchiyama I."/>
            <person name="Ito T."/>
            <person name="Fujiyama A."/>
            <person name="Inagaki F."/>
            <person name="Takami H."/>
        </authorList>
    </citation>
    <scope>NUCLEOTIDE SEQUENCE</scope>
    <source>
        <strain evidence="2">Expedition CK06-06</strain>
    </source>
</reference>
<dbReference type="SMART" id="SM00028">
    <property type="entry name" value="TPR"/>
    <property type="match status" value="2"/>
</dbReference>
<feature type="region of interest" description="Disordered" evidence="1">
    <location>
        <begin position="1"/>
        <end position="32"/>
    </location>
</feature>
<dbReference type="Gene3D" id="1.25.40.10">
    <property type="entry name" value="Tetratricopeptide repeat domain"/>
    <property type="match status" value="2"/>
</dbReference>
<feature type="non-terminal residue" evidence="2">
    <location>
        <position position="158"/>
    </location>
</feature>
<organism evidence="2">
    <name type="scientific">marine sediment metagenome</name>
    <dbReference type="NCBI Taxonomy" id="412755"/>
    <lineage>
        <taxon>unclassified sequences</taxon>
        <taxon>metagenomes</taxon>
        <taxon>ecological metagenomes</taxon>
    </lineage>
</organism>
<accession>X0TCA4</accession>
<dbReference type="PANTHER" id="PTHR44216">
    <property type="entry name" value="PROTEIN O-MANNOSYL-TRANSFERASE TMTC2"/>
    <property type="match status" value="1"/>
</dbReference>
<dbReference type="GO" id="GO:0000030">
    <property type="term" value="F:mannosyltransferase activity"/>
    <property type="evidence" value="ECO:0007669"/>
    <property type="project" value="TreeGrafter"/>
</dbReference>
<dbReference type="AlphaFoldDB" id="X0TCA4"/>